<comment type="caution">
    <text evidence="1">The sequence shown here is derived from an EMBL/GenBank/DDBJ whole genome shotgun (WGS) entry which is preliminary data.</text>
</comment>
<name>A0ACC3MXZ0_9PEZI</name>
<dbReference type="Proteomes" id="UP001281147">
    <property type="component" value="Unassembled WGS sequence"/>
</dbReference>
<keyword evidence="2" id="KW-1185">Reference proteome</keyword>
<accession>A0ACC3MXZ0</accession>
<evidence type="ECO:0000313" key="2">
    <source>
        <dbReference type="Proteomes" id="UP001281147"/>
    </source>
</evidence>
<reference evidence="1" key="1">
    <citation type="submission" date="2023-07" db="EMBL/GenBank/DDBJ databases">
        <title>Black Yeasts Isolated from many extreme environments.</title>
        <authorList>
            <person name="Coleine C."/>
            <person name="Stajich J.E."/>
            <person name="Selbmann L."/>
        </authorList>
    </citation>
    <scope>NUCLEOTIDE SEQUENCE</scope>
    <source>
        <strain evidence="1">CCFEE 5714</strain>
    </source>
</reference>
<proteinExistence type="predicted"/>
<dbReference type="EMBL" id="JAUTXU010000122">
    <property type="protein sequence ID" value="KAK3706164.1"/>
    <property type="molecule type" value="Genomic_DNA"/>
</dbReference>
<organism evidence="1 2">
    <name type="scientific">Vermiconidia calcicola</name>
    <dbReference type="NCBI Taxonomy" id="1690605"/>
    <lineage>
        <taxon>Eukaryota</taxon>
        <taxon>Fungi</taxon>
        <taxon>Dikarya</taxon>
        <taxon>Ascomycota</taxon>
        <taxon>Pezizomycotina</taxon>
        <taxon>Dothideomycetes</taxon>
        <taxon>Dothideomycetidae</taxon>
        <taxon>Mycosphaerellales</taxon>
        <taxon>Extremaceae</taxon>
        <taxon>Vermiconidia</taxon>
    </lineage>
</organism>
<evidence type="ECO:0000313" key="1">
    <source>
        <dbReference type="EMBL" id="KAK3706164.1"/>
    </source>
</evidence>
<sequence length="135" mass="14706">MATSKPKANWTDAEKIGLLYQIIEKSGAIPWDQLKLPEGRTKKACMVMVDKEKQKVKKALEAEAGERGGDGETEGGDDGEVEKAAEPKTKRKATSEAAPKKPEAPRKKKAKAEEECEKPADEEAPVKGEEDDELA</sequence>
<gene>
    <name evidence="1" type="ORF">LTR37_012865</name>
</gene>
<protein>
    <submittedName>
        <fullName evidence="1">Uncharacterized protein</fullName>
    </submittedName>
</protein>